<proteinExistence type="predicted"/>
<reference evidence="7" key="1">
    <citation type="journal article" date="2019" name="Int. J. Syst. Evol. Microbiol.">
        <title>The Global Catalogue of Microorganisms (GCM) 10K type strain sequencing project: providing services to taxonomists for standard genome sequencing and annotation.</title>
        <authorList>
            <consortium name="The Broad Institute Genomics Platform"/>
            <consortium name="The Broad Institute Genome Sequencing Center for Infectious Disease"/>
            <person name="Wu L."/>
            <person name="Ma J."/>
        </authorList>
    </citation>
    <scope>NUCLEOTIDE SEQUENCE [LARGE SCALE GENOMIC DNA]</scope>
    <source>
        <strain evidence="7">JCM 17440</strain>
    </source>
</reference>
<dbReference type="Pfam" id="PF13558">
    <property type="entry name" value="SbcC_Walker_B"/>
    <property type="match status" value="1"/>
</dbReference>
<evidence type="ECO:0000313" key="6">
    <source>
        <dbReference type="EMBL" id="GAA4224110.1"/>
    </source>
</evidence>
<sequence>MSMIDTLFGLIPAASRGQQWVAGDLQLVNWGGYDGYHRIRFAPGATLFSGGSGSGKSTLMDSYIALLMPHTTPFNGASNGGVVGRPRGKDQRNILSYARGKLDESRTDGETRVRVLRGDARDTWSAIAMTWVDRSGVMFTALRAWYVPSSARTLEDVVVVRAVRDDAYDLRELDGPAGGRFAREAVNATGLTCFGTDRDFTARLHTTLGIGAAGDGHKAVGLLGRIQAGQQITTVDALYKTMVLEEPSTLTTADEVVQQFDELSGTRERMITARRQVRALTPIREYRKAIDDSAARLRVIEAVGSFTDPASPAALWRYERRLDLLRATEGDLSERRRRAEQEVRETAALVGVAESRRDALLETLRASGGDRLETALREIGNVERRLADVERGRERLDRALETIGVTVSTGDDFAALVDKARRALADSQARKAAQNEFARASAEATTAQRELADLRAEHTAVKARRGNIPTDLHTARDLLADAAGLTPDDLPFVGELIEVRTEFEPWREAFNLALGGFATRMLIDIGRLNAFREAINTVKLPRRIHFEGVRTGTHDEIGLNDKRLPGRLDYRPSPFTAWLKSELVRGFDFVCVETPKLLMQHSKALTITGQTSQGGRGAHGGHGRANLLGFTNTRLLADLDTRIGHARERHDDAVAQAAKAELTLNSFEERRTAYRTVTELSWEQVDVESVSAERDRWEKVIAEVRAGNPEIDRLQEEADELKQEVKDLTERIGGQKREVEHLDASWKSIVDEVDGAQRALDTAAATGTEVSAEHREYLAKLFDDAPDGADPAAALREFDAAHRRGSERMRADRTSAEEEIGRSRKALRDTFSTFVERWPNPNLGTEPEDSYRDFDRLLTDLETSGLHELESEWRDSLLKLSGNDLTSLDSELAAAVREIRDRIDPVNRILAELPFADDGHRLRIDPQESHSAVRARFRKELRDVRAVIGKAATDVDRERAYHRMAKVIDRIRRTAPDYADLIDVRNHVRISAEKCDLDGEHVAIYDHIGEKSGGESQELVAFIVGAALRYQLGDAGAERPRYAPVFLDEALIKADAHFTGRAIGAWRGLGFQLVISAPNDKHSAIEPHVDAEYLILKNTEGQSWAKPIVAVPDA</sequence>
<organism evidence="6 7">
    <name type="scientific">Actinomadura meridiana</name>
    <dbReference type="NCBI Taxonomy" id="559626"/>
    <lineage>
        <taxon>Bacteria</taxon>
        <taxon>Bacillati</taxon>
        <taxon>Actinomycetota</taxon>
        <taxon>Actinomycetes</taxon>
        <taxon>Streptosporangiales</taxon>
        <taxon>Thermomonosporaceae</taxon>
        <taxon>Actinomadura</taxon>
    </lineage>
</organism>
<dbReference type="Gene3D" id="3.40.1140.10">
    <property type="match status" value="1"/>
</dbReference>
<dbReference type="RefSeq" id="WP_344888261.1">
    <property type="nucleotide sequence ID" value="NZ_BAABAS010000001.1"/>
</dbReference>
<evidence type="ECO:0000256" key="4">
    <source>
        <dbReference type="SAM" id="Coils"/>
    </source>
</evidence>
<dbReference type="EMBL" id="BAABAS010000001">
    <property type="protein sequence ID" value="GAA4224110.1"/>
    <property type="molecule type" value="Genomic_DNA"/>
</dbReference>
<name>A0ABP8BRU9_9ACTN</name>
<evidence type="ECO:0000256" key="2">
    <source>
        <dbReference type="ARBA" id="ARBA00023204"/>
    </source>
</evidence>
<dbReference type="Pfam" id="PF13555">
    <property type="entry name" value="AAA_29"/>
    <property type="match status" value="1"/>
</dbReference>
<dbReference type="PANTHER" id="PTHR32182:SF0">
    <property type="entry name" value="DNA REPLICATION AND REPAIR PROTEIN RECF"/>
    <property type="match status" value="1"/>
</dbReference>
<evidence type="ECO:0000256" key="1">
    <source>
        <dbReference type="ARBA" id="ARBA00022763"/>
    </source>
</evidence>
<dbReference type="Gene3D" id="1.10.287.1490">
    <property type="match status" value="1"/>
</dbReference>
<evidence type="ECO:0000256" key="5">
    <source>
        <dbReference type="SAM" id="MobiDB-lite"/>
    </source>
</evidence>
<accession>A0ABP8BRU9</accession>
<feature type="coiled-coil region" evidence="4">
    <location>
        <begin position="372"/>
        <end position="399"/>
    </location>
</feature>
<gene>
    <name evidence="6" type="ORF">GCM10022254_02890</name>
</gene>
<feature type="coiled-coil region" evidence="4">
    <location>
        <begin position="704"/>
        <end position="738"/>
    </location>
</feature>
<comment type="caution">
    <text evidence="6">The sequence shown here is derived from an EMBL/GenBank/DDBJ whole genome shotgun (WGS) entry which is preliminary data.</text>
</comment>
<evidence type="ECO:0000256" key="3">
    <source>
        <dbReference type="ARBA" id="ARBA00023236"/>
    </source>
</evidence>
<evidence type="ECO:0000313" key="7">
    <source>
        <dbReference type="Proteomes" id="UP001501710"/>
    </source>
</evidence>
<keyword evidence="2" id="KW-0234">DNA repair</keyword>
<keyword evidence="6" id="KW-0067">ATP-binding</keyword>
<feature type="coiled-coil region" evidence="4">
    <location>
        <begin position="430"/>
        <end position="464"/>
    </location>
</feature>
<keyword evidence="3" id="KW-0742">SOS response</keyword>
<feature type="region of interest" description="Disordered" evidence="5">
    <location>
        <begin position="803"/>
        <end position="822"/>
    </location>
</feature>
<dbReference type="PANTHER" id="PTHR32182">
    <property type="entry name" value="DNA REPLICATION AND REPAIR PROTEIN RECF"/>
    <property type="match status" value="1"/>
</dbReference>
<dbReference type="Proteomes" id="UP001501710">
    <property type="component" value="Unassembled WGS sequence"/>
</dbReference>
<keyword evidence="4" id="KW-0175">Coiled coil</keyword>
<dbReference type="GO" id="GO:0005524">
    <property type="term" value="F:ATP binding"/>
    <property type="evidence" value="ECO:0007669"/>
    <property type="project" value="UniProtKB-KW"/>
</dbReference>
<protein>
    <submittedName>
        <fullName evidence="6">ATP-binding protein</fullName>
    </submittedName>
</protein>
<keyword evidence="6" id="KW-0547">Nucleotide-binding</keyword>
<keyword evidence="7" id="KW-1185">Reference proteome</keyword>
<keyword evidence="1" id="KW-0227">DNA damage</keyword>